<feature type="transmembrane region" description="Helical" evidence="1">
    <location>
        <begin position="162"/>
        <end position="187"/>
    </location>
</feature>
<evidence type="ECO:0000313" key="2">
    <source>
        <dbReference type="EMBL" id="RUL69004.1"/>
    </source>
</evidence>
<accession>A0A432LZD7</accession>
<dbReference type="AlphaFoldDB" id="A0A432LZD7"/>
<keyword evidence="1" id="KW-0812">Transmembrane</keyword>
<evidence type="ECO:0000313" key="3">
    <source>
        <dbReference type="Proteomes" id="UP000274358"/>
    </source>
</evidence>
<keyword evidence="1" id="KW-0472">Membrane</keyword>
<name>A0A432LZD7_9GAMM</name>
<reference evidence="2 3" key="1">
    <citation type="submission" date="2018-12" db="EMBL/GenBank/DDBJ databases">
        <title>Dyella dinghuensis sp. nov. DHOA06 and Dyella choica sp. nov. 4M-K27, isolated from forest soil.</title>
        <authorList>
            <person name="Qiu L.-H."/>
            <person name="Gao Z.-H."/>
        </authorList>
    </citation>
    <scope>NUCLEOTIDE SEQUENCE [LARGE SCALE GENOMIC DNA]</scope>
    <source>
        <strain evidence="2 3">4M-K27</strain>
    </source>
</reference>
<dbReference type="Proteomes" id="UP000274358">
    <property type="component" value="Unassembled WGS sequence"/>
</dbReference>
<dbReference type="EMBL" id="RYYV01000040">
    <property type="protein sequence ID" value="RUL69004.1"/>
    <property type="molecule type" value="Genomic_DNA"/>
</dbReference>
<gene>
    <name evidence="2" type="ORF">EKH80_23030</name>
</gene>
<evidence type="ECO:0000256" key="1">
    <source>
        <dbReference type="SAM" id="Phobius"/>
    </source>
</evidence>
<organism evidence="2 3">
    <name type="scientific">Dyella choica</name>
    <dbReference type="NCBI Taxonomy" id="1927959"/>
    <lineage>
        <taxon>Bacteria</taxon>
        <taxon>Pseudomonadati</taxon>
        <taxon>Pseudomonadota</taxon>
        <taxon>Gammaproteobacteria</taxon>
        <taxon>Lysobacterales</taxon>
        <taxon>Rhodanobacteraceae</taxon>
        <taxon>Dyella</taxon>
    </lineage>
</organism>
<proteinExistence type="predicted"/>
<feature type="transmembrane region" description="Helical" evidence="1">
    <location>
        <begin position="232"/>
        <end position="252"/>
    </location>
</feature>
<feature type="transmembrane region" description="Helical" evidence="1">
    <location>
        <begin position="67"/>
        <end position="88"/>
    </location>
</feature>
<feature type="transmembrane region" description="Helical" evidence="1">
    <location>
        <begin position="35"/>
        <end position="55"/>
    </location>
</feature>
<protein>
    <submittedName>
        <fullName evidence="2">Uncharacterized protein</fullName>
    </submittedName>
</protein>
<comment type="caution">
    <text evidence="2">The sequence shown here is derived from an EMBL/GenBank/DDBJ whole genome shotgun (WGS) entry which is preliminary data.</text>
</comment>
<sequence>MITKPPTRTFAASFFALVALGTAELFTPILRPPSLQLAMVMPFLAAALAFVWAWLLYPRDCAKYYGVVRGLVVALLAYLSFTAILAAWGFADAGYLIVGFVYLPFPWLVLAAGAGAGGMSLRFVRARLDALVAIPRRVWTTCAADLRATYARLDKWATEPRALAMLTMIVSNCLLFAGGALGLTGFSPGLAEGLGMSSWLLPGMAALILAVTGWTCGRALLAFMPTTQRLRIALMSAVLAGAAAVWFSIHVAA</sequence>
<feature type="transmembrane region" description="Helical" evidence="1">
    <location>
        <begin position="199"/>
        <end position="220"/>
    </location>
</feature>
<feature type="transmembrane region" description="Helical" evidence="1">
    <location>
        <begin position="94"/>
        <end position="117"/>
    </location>
</feature>
<keyword evidence="3" id="KW-1185">Reference proteome</keyword>
<keyword evidence="1" id="KW-1133">Transmembrane helix</keyword>
<dbReference type="RefSeq" id="WP_126687150.1">
    <property type="nucleotide sequence ID" value="NZ_RYYV01000040.1"/>
</dbReference>